<keyword evidence="6" id="KW-0249">Electron transport</keyword>
<evidence type="ECO:0000256" key="9">
    <source>
        <dbReference type="SAM" id="MobiDB-lite"/>
    </source>
</evidence>
<evidence type="ECO:0000256" key="7">
    <source>
        <dbReference type="ARBA" id="ARBA00023128"/>
    </source>
</evidence>
<dbReference type="GO" id="GO:0005743">
    <property type="term" value="C:mitochondrial inner membrane"/>
    <property type="evidence" value="ECO:0007669"/>
    <property type="project" value="UniProtKB-SubCell"/>
</dbReference>
<dbReference type="SUPFAM" id="SSF81531">
    <property type="entry name" value="Non-heme 11 kDa protein of cytochrome bc1 complex (Ubiquinol-cytochrome c reductase)"/>
    <property type="match status" value="1"/>
</dbReference>
<dbReference type="Pfam" id="PF02320">
    <property type="entry name" value="UCR_hinge"/>
    <property type="match status" value="1"/>
</dbReference>
<comment type="similarity">
    <text evidence="2">Belongs to the UQCRH/QCR6 family.</text>
</comment>
<feature type="region of interest" description="Disordered" evidence="9">
    <location>
        <begin position="1"/>
        <end position="22"/>
    </location>
</feature>
<evidence type="ECO:0000256" key="3">
    <source>
        <dbReference type="ARBA" id="ARBA00022448"/>
    </source>
</evidence>
<keyword evidence="11" id="KW-1185">Reference proteome</keyword>
<dbReference type="STRING" id="6313.A0A0K0DEK6"/>
<keyword evidence="3" id="KW-0813">Transport</keyword>
<reference evidence="12" key="2">
    <citation type="submission" date="2017-02" db="UniProtKB">
        <authorList>
            <consortium name="WormBaseParasite"/>
        </authorList>
    </citation>
    <scope>IDENTIFICATION</scope>
</reference>
<keyword evidence="7" id="KW-0496">Mitochondrion</keyword>
<keyword evidence="8" id="KW-0472">Membrane</keyword>
<accession>A0A0K0DEK6</accession>
<evidence type="ECO:0000259" key="10">
    <source>
        <dbReference type="Pfam" id="PF02320"/>
    </source>
</evidence>
<feature type="compositionally biased region" description="Basic and acidic residues" evidence="9">
    <location>
        <begin position="1"/>
        <end position="14"/>
    </location>
</feature>
<comment type="subcellular location">
    <subcellularLocation>
        <location evidence="1">Mitochondrion inner membrane</location>
    </subcellularLocation>
</comment>
<dbReference type="WBParaSite" id="ACAC_0000930501-mRNA-1">
    <property type="protein sequence ID" value="ACAC_0000930501-mRNA-1"/>
    <property type="gene ID" value="ACAC_0000930501"/>
</dbReference>
<dbReference type="InterPro" id="IPR023184">
    <property type="entry name" value="Ubol_cytC_Rdtase_hinge_dom"/>
</dbReference>
<evidence type="ECO:0000313" key="11">
    <source>
        <dbReference type="Proteomes" id="UP000035642"/>
    </source>
</evidence>
<dbReference type="InterPro" id="IPR036811">
    <property type="entry name" value="Ubol_cytC_Rdtase_hinge_dom_sf"/>
</dbReference>
<dbReference type="AlphaFoldDB" id="A0A0K0DEK6"/>
<name>A0A0K0DEK6_ANGCA</name>
<feature type="domain" description="Ubiquinol-cytochrome C reductase hinge" evidence="10">
    <location>
        <begin position="19"/>
        <end position="58"/>
    </location>
</feature>
<protein>
    <submittedName>
        <fullName evidence="12">UCR_hinge domain-containing protein</fullName>
    </submittedName>
</protein>
<evidence type="ECO:0000313" key="12">
    <source>
        <dbReference type="WBParaSite" id="ACAC_0000930501-mRNA-1"/>
    </source>
</evidence>
<keyword evidence="5" id="KW-0999">Mitochondrion inner membrane</keyword>
<reference evidence="11" key="1">
    <citation type="submission" date="2012-09" db="EMBL/GenBank/DDBJ databases">
        <authorList>
            <person name="Martin A.A."/>
        </authorList>
    </citation>
    <scope>NUCLEOTIDE SEQUENCE</scope>
</reference>
<evidence type="ECO:0000256" key="1">
    <source>
        <dbReference type="ARBA" id="ARBA00004273"/>
    </source>
</evidence>
<keyword evidence="4" id="KW-0679">Respiratory chain</keyword>
<dbReference type="Gene3D" id="1.10.287.20">
    <property type="entry name" value="Ubiquinol-cytochrome C reductase hinge domain"/>
    <property type="match status" value="1"/>
</dbReference>
<evidence type="ECO:0000256" key="8">
    <source>
        <dbReference type="ARBA" id="ARBA00023136"/>
    </source>
</evidence>
<dbReference type="Proteomes" id="UP000035642">
    <property type="component" value="Unassembled WGS sequence"/>
</dbReference>
<evidence type="ECO:0000256" key="2">
    <source>
        <dbReference type="ARBA" id="ARBA00006498"/>
    </source>
</evidence>
<evidence type="ECO:0000256" key="6">
    <source>
        <dbReference type="ARBA" id="ARBA00022982"/>
    </source>
</evidence>
<organism evidence="11 12">
    <name type="scientific">Angiostrongylus cantonensis</name>
    <name type="common">Rat lungworm</name>
    <dbReference type="NCBI Taxonomy" id="6313"/>
    <lineage>
        <taxon>Eukaryota</taxon>
        <taxon>Metazoa</taxon>
        <taxon>Ecdysozoa</taxon>
        <taxon>Nematoda</taxon>
        <taxon>Chromadorea</taxon>
        <taxon>Rhabditida</taxon>
        <taxon>Rhabditina</taxon>
        <taxon>Rhabditomorpha</taxon>
        <taxon>Strongyloidea</taxon>
        <taxon>Metastrongylidae</taxon>
        <taxon>Angiostrongylus</taxon>
    </lineage>
</organism>
<evidence type="ECO:0000256" key="4">
    <source>
        <dbReference type="ARBA" id="ARBA00022660"/>
    </source>
</evidence>
<evidence type="ECO:0000256" key="5">
    <source>
        <dbReference type="ARBA" id="ARBA00022792"/>
    </source>
</evidence>
<proteinExistence type="inferred from homology"/>
<sequence length="81" mass="9434">MPSKKEPQTKKEPAEGGGDQLQQWRKLCASEAADLKKILDECNERVNSRKQTEETCTQNNRREKEIDLPYWVKKLPDSFIV</sequence>